<evidence type="ECO:0000313" key="2">
    <source>
        <dbReference type="EMBL" id="MPC44540.1"/>
    </source>
</evidence>
<accession>A0A5B7FA99</accession>
<keyword evidence="3" id="KW-1185">Reference proteome</keyword>
<protein>
    <submittedName>
        <fullName evidence="2">Uncharacterized protein</fullName>
    </submittedName>
</protein>
<name>A0A5B7FA99_PORTR</name>
<feature type="region of interest" description="Disordered" evidence="1">
    <location>
        <begin position="88"/>
        <end position="109"/>
    </location>
</feature>
<gene>
    <name evidence="2" type="ORF">E2C01_038214</name>
</gene>
<organism evidence="2 3">
    <name type="scientific">Portunus trituberculatus</name>
    <name type="common">Swimming crab</name>
    <name type="synonym">Neptunus trituberculatus</name>
    <dbReference type="NCBI Taxonomy" id="210409"/>
    <lineage>
        <taxon>Eukaryota</taxon>
        <taxon>Metazoa</taxon>
        <taxon>Ecdysozoa</taxon>
        <taxon>Arthropoda</taxon>
        <taxon>Crustacea</taxon>
        <taxon>Multicrustacea</taxon>
        <taxon>Malacostraca</taxon>
        <taxon>Eumalacostraca</taxon>
        <taxon>Eucarida</taxon>
        <taxon>Decapoda</taxon>
        <taxon>Pleocyemata</taxon>
        <taxon>Brachyura</taxon>
        <taxon>Eubrachyura</taxon>
        <taxon>Portunoidea</taxon>
        <taxon>Portunidae</taxon>
        <taxon>Portuninae</taxon>
        <taxon>Portunus</taxon>
    </lineage>
</organism>
<dbReference type="Proteomes" id="UP000324222">
    <property type="component" value="Unassembled WGS sequence"/>
</dbReference>
<comment type="caution">
    <text evidence="2">The sequence shown here is derived from an EMBL/GenBank/DDBJ whole genome shotgun (WGS) entry which is preliminary data.</text>
</comment>
<evidence type="ECO:0000256" key="1">
    <source>
        <dbReference type="SAM" id="MobiDB-lite"/>
    </source>
</evidence>
<evidence type="ECO:0000313" key="3">
    <source>
        <dbReference type="Proteomes" id="UP000324222"/>
    </source>
</evidence>
<dbReference type="EMBL" id="VSRR010006332">
    <property type="protein sequence ID" value="MPC44540.1"/>
    <property type="molecule type" value="Genomic_DNA"/>
</dbReference>
<proteinExistence type="predicted"/>
<sequence length="109" mass="12413">MSNPHHAHPCHVNILHPSADHRAACHITNTTLSKLLPYFLAGKYQTQKSSLKHQAYVESIRYYSRLLQWRAGDHKIANHFTSVSHKSVVRNRLHTTPPPPPPPLRQLGC</sequence>
<feature type="compositionally biased region" description="Pro residues" evidence="1">
    <location>
        <begin position="96"/>
        <end position="109"/>
    </location>
</feature>
<dbReference type="AlphaFoldDB" id="A0A5B7FA99"/>
<reference evidence="2 3" key="1">
    <citation type="submission" date="2019-05" db="EMBL/GenBank/DDBJ databases">
        <title>Another draft genome of Portunus trituberculatus and its Hox gene families provides insights of decapod evolution.</title>
        <authorList>
            <person name="Jeong J.-H."/>
            <person name="Song I."/>
            <person name="Kim S."/>
            <person name="Choi T."/>
            <person name="Kim D."/>
            <person name="Ryu S."/>
            <person name="Kim W."/>
        </authorList>
    </citation>
    <scope>NUCLEOTIDE SEQUENCE [LARGE SCALE GENOMIC DNA]</scope>
    <source>
        <tissue evidence="2">Muscle</tissue>
    </source>
</reference>